<gene>
    <name evidence="1" type="ORF">CCHLO57077_00000295</name>
</gene>
<proteinExistence type="predicted"/>
<evidence type="ECO:0000313" key="2">
    <source>
        <dbReference type="Proteomes" id="UP001160390"/>
    </source>
</evidence>
<evidence type="ECO:0000313" key="1">
    <source>
        <dbReference type="EMBL" id="CAI6093250.1"/>
    </source>
</evidence>
<reference evidence="1" key="1">
    <citation type="submission" date="2023-01" db="EMBL/GenBank/DDBJ databases">
        <authorList>
            <person name="Piombo E."/>
        </authorList>
    </citation>
    <scope>NUCLEOTIDE SEQUENCE</scope>
</reference>
<dbReference type="AlphaFoldDB" id="A0AA35M9Y2"/>
<organism evidence="1 2">
    <name type="scientific">Clonostachys chloroleuca</name>
    <dbReference type="NCBI Taxonomy" id="1926264"/>
    <lineage>
        <taxon>Eukaryota</taxon>
        <taxon>Fungi</taxon>
        <taxon>Dikarya</taxon>
        <taxon>Ascomycota</taxon>
        <taxon>Pezizomycotina</taxon>
        <taxon>Sordariomycetes</taxon>
        <taxon>Hypocreomycetidae</taxon>
        <taxon>Hypocreales</taxon>
        <taxon>Bionectriaceae</taxon>
        <taxon>Clonostachys</taxon>
    </lineage>
</organism>
<protein>
    <submittedName>
        <fullName evidence="1">Uncharacterized protein</fullName>
    </submittedName>
</protein>
<accession>A0AA35M9Y2</accession>
<dbReference type="Proteomes" id="UP001160390">
    <property type="component" value="Unassembled WGS sequence"/>
</dbReference>
<sequence>MSSGKLDHDVVESKIVDGEVAARGVEVGLVRMRSILIGALGAGSTGSRDGLDEFESAAGDVPYIDGTVTVGGTNKTGVVLVEAEVDDTGAASGGDRLGQGGRAILAVAALEVEDAKVIAVLVDCVQLVGLDELDPRRSTSDVGLEGDIKLGAVVVGEEDVASSGHENL</sequence>
<name>A0AA35M9Y2_9HYPO</name>
<comment type="caution">
    <text evidence="1">The sequence shown here is derived from an EMBL/GenBank/DDBJ whole genome shotgun (WGS) entry which is preliminary data.</text>
</comment>
<dbReference type="EMBL" id="CABFNP030001245">
    <property type="protein sequence ID" value="CAI6093250.1"/>
    <property type="molecule type" value="Genomic_DNA"/>
</dbReference>
<keyword evidence="2" id="KW-1185">Reference proteome</keyword>